<dbReference type="Proteomes" id="UP001281761">
    <property type="component" value="Unassembled WGS sequence"/>
</dbReference>
<gene>
    <name evidence="2" type="ORF">BLNAU_16644</name>
</gene>
<evidence type="ECO:0000313" key="2">
    <source>
        <dbReference type="EMBL" id="KAK2948389.1"/>
    </source>
</evidence>
<organism evidence="2 3">
    <name type="scientific">Blattamonas nauphoetae</name>
    <dbReference type="NCBI Taxonomy" id="2049346"/>
    <lineage>
        <taxon>Eukaryota</taxon>
        <taxon>Metamonada</taxon>
        <taxon>Preaxostyla</taxon>
        <taxon>Oxymonadida</taxon>
        <taxon>Blattamonas</taxon>
    </lineage>
</organism>
<evidence type="ECO:0000256" key="1">
    <source>
        <dbReference type="SAM" id="MobiDB-lite"/>
    </source>
</evidence>
<comment type="caution">
    <text evidence="2">The sequence shown here is derived from an EMBL/GenBank/DDBJ whole genome shotgun (WGS) entry which is preliminary data.</text>
</comment>
<sequence length="112" mass="12757">MPHKHQPKSNSNKTKTNPSSDLSHASAVNKTILYPQLLSLLPLWNQYNPNVHDINQLPTLYQSIVTIAETGYPLDSTLLSKMTDFLPTLALYNYYPKSNLQIRAKPFHTCFL</sequence>
<evidence type="ECO:0000313" key="3">
    <source>
        <dbReference type="Proteomes" id="UP001281761"/>
    </source>
</evidence>
<dbReference type="EMBL" id="JARBJD010000177">
    <property type="protein sequence ID" value="KAK2948389.1"/>
    <property type="molecule type" value="Genomic_DNA"/>
</dbReference>
<name>A0ABQ9XAH1_9EUKA</name>
<feature type="region of interest" description="Disordered" evidence="1">
    <location>
        <begin position="1"/>
        <end position="23"/>
    </location>
</feature>
<proteinExistence type="predicted"/>
<feature type="compositionally biased region" description="Low complexity" evidence="1">
    <location>
        <begin position="8"/>
        <end position="20"/>
    </location>
</feature>
<accession>A0ABQ9XAH1</accession>
<reference evidence="2 3" key="1">
    <citation type="journal article" date="2022" name="bioRxiv">
        <title>Genomics of Preaxostyla Flagellates Illuminates Evolutionary Transitions and the Path Towards Mitochondrial Loss.</title>
        <authorList>
            <person name="Novak L.V.F."/>
            <person name="Treitli S.C."/>
            <person name="Pyrih J."/>
            <person name="Halakuc P."/>
            <person name="Pipaliya S.V."/>
            <person name="Vacek V."/>
            <person name="Brzon O."/>
            <person name="Soukal P."/>
            <person name="Eme L."/>
            <person name="Dacks J.B."/>
            <person name="Karnkowska A."/>
            <person name="Elias M."/>
            <person name="Hampl V."/>
        </authorList>
    </citation>
    <scope>NUCLEOTIDE SEQUENCE [LARGE SCALE GENOMIC DNA]</scope>
    <source>
        <strain evidence="2">NAU3</strain>
        <tissue evidence="2">Gut</tissue>
    </source>
</reference>
<protein>
    <submittedName>
        <fullName evidence="2">Uncharacterized protein</fullName>
    </submittedName>
</protein>
<keyword evidence="3" id="KW-1185">Reference proteome</keyword>